<dbReference type="EMBL" id="CVQV01000002">
    <property type="protein sequence ID" value="CRK74119.1"/>
    <property type="molecule type" value="Genomic_DNA"/>
</dbReference>
<dbReference type="AlphaFoldDB" id="A0A0U1NHX1"/>
<dbReference type="InterPro" id="IPR018964">
    <property type="entry name" value="Phage_phiJL001_Gp84_C"/>
</dbReference>
<evidence type="ECO:0000313" key="3">
    <source>
        <dbReference type="Proteomes" id="UP000048949"/>
    </source>
</evidence>
<proteinExistence type="predicted"/>
<dbReference type="InterPro" id="IPR011928">
    <property type="entry name" value="Phage_phiJL001_Gp84"/>
</dbReference>
<keyword evidence="3" id="KW-1185">Reference proteome</keyword>
<dbReference type="Proteomes" id="UP000048949">
    <property type="component" value="Unassembled WGS sequence"/>
</dbReference>
<name>A0A0U1NHX1_9RHOB</name>
<dbReference type="NCBIfam" id="TIGR02218">
    <property type="entry name" value="phg_TIGR02218"/>
    <property type="match status" value="1"/>
</dbReference>
<evidence type="ECO:0000259" key="1">
    <source>
        <dbReference type="Pfam" id="PF09356"/>
    </source>
</evidence>
<dbReference type="RefSeq" id="WP_306372336.1">
    <property type="nucleotide sequence ID" value="NZ_CBFHGK010000003.1"/>
</dbReference>
<organism evidence="2 3">
    <name type="scientific">Nereida ignava</name>
    <dbReference type="NCBI Taxonomy" id="282199"/>
    <lineage>
        <taxon>Bacteria</taxon>
        <taxon>Pseudomonadati</taxon>
        <taxon>Pseudomonadota</taxon>
        <taxon>Alphaproteobacteria</taxon>
        <taxon>Rhodobacterales</taxon>
        <taxon>Roseobacteraceae</taxon>
        <taxon>Nereida</taxon>
    </lineage>
</organism>
<dbReference type="Pfam" id="PF09356">
    <property type="entry name" value="Phage_BR0599"/>
    <property type="match status" value="1"/>
</dbReference>
<protein>
    <recommendedName>
        <fullName evidence="1">Bacteriophage phiJL001 Gp84 C-terminal domain-containing protein</fullName>
    </recommendedName>
</protein>
<reference evidence="2 3" key="1">
    <citation type="submission" date="2015-04" db="EMBL/GenBank/DDBJ databases">
        <authorList>
            <person name="Syromyatnikov M.Y."/>
            <person name="Popov V.N."/>
        </authorList>
    </citation>
    <scope>NUCLEOTIDE SEQUENCE [LARGE SCALE GENOMIC DNA]</scope>
    <source>
        <strain evidence="2 3">CECT 5292</strain>
    </source>
</reference>
<dbReference type="STRING" id="282199.GCA_001049735_00144"/>
<evidence type="ECO:0000313" key="2">
    <source>
        <dbReference type="EMBL" id="CRK74119.1"/>
    </source>
</evidence>
<sequence length="109" mass="11959">MGRLKIRWFERGAVHVVSGGAAGAQVKIKSDKQVAGTDDRELQIWSAARRRLSIGDSVKLYAGCDKRFDTCRIKYRNGANFQGFPDVPGDDWMVAVPISSSTLSGGSRR</sequence>
<accession>A0A0U1NHX1</accession>
<gene>
    <name evidence="2" type="ORF">NIG5292_00144</name>
</gene>
<feature type="domain" description="Bacteriophage phiJL001 Gp84 C-terminal" evidence="1">
    <location>
        <begin position="7"/>
        <end position="91"/>
    </location>
</feature>